<dbReference type="Proteomes" id="UP000694044">
    <property type="component" value="Unassembled WGS sequence"/>
</dbReference>
<feature type="compositionally biased region" description="Low complexity" evidence="1">
    <location>
        <begin position="7"/>
        <end position="21"/>
    </location>
</feature>
<dbReference type="AlphaFoldDB" id="A0A8T1VM83"/>
<accession>A0A8T1VM83</accession>
<evidence type="ECO:0000313" key="2">
    <source>
        <dbReference type="EMBL" id="KAG7382251.1"/>
    </source>
</evidence>
<proteinExistence type="predicted"/>
<organism evidence="2 3">
    <name type="scientific">Phytophthora pseudosyringae</name>
    <dbReference type="NCBI Taxonomy" id="221518"/>
    <lineage>
        <taxon>Eukaryota</taxon>
        <taxon>Sar</taxon>
        <taxon>Stramenopiles</taxon>
        <taxon>Oomycota</taxon>
        <taxon>Peronosporomycetes</taxon>
        <taxon>Peronosporales</taxon>
        <taxon>Peronosporaceae</taxon>
        <taxon>Phytophthora</taxon>
    </lineage>
</organism>
<gene>
    <name evidence="2" type="ORF">PHYPSEUDO_005093</name>
</gene>
<feature type="region of interest" description="Disordered" evidence="1">
    <location>
        <begin position="1"/>
        <end position="21"/>
    </location>
</feature>
<reference evidence="2" key="1">
    <citation type="submission" date="2021-02" db="EMBL/GenBank/DDBJ databases">
        <authorList>
            <person name="Palmer J.M."/>
        </authorList>
    </citation>
    <scope>NUCLEOTIDE SEQUENCE</scope>
    <source>
        <strain evidence="2">SCRP734</strain>
    </source>
</reference>
<name>A0A8T1VM83_9STRA</name>
<dbReference type="EMBL" id="JAGDFM010000214">
    <property type="protein sequence ID" value="KAG7382251.1"/>
    <property type="molecule type" value="Genomic_DNA"/>
</dbReference>
<evidence type="ECO:0000313" key="3">
    <source>
        <dbReference type="Proteomes" id="UP000694044"/>
    </source>
</evidence>
<keyword evidence="3" id="KW-1185">Reference proteome</keyword>
<protein>
    <submittedName>
        <fullName evidence="2">Uncharacterized protein</fullName>
    </submittedName>
</protein>
<comment type="caution">
    <text evidence="2">The sequence shown here is derived from an EMBL/GenBank/DDBJ whole genome shotgun (WGS) entry which is preliminary data.</text>
</comment>
<sequence>MLPVLRPVSATPVTPASPSPRLLDPDLLPMLSVAPGEAVALDGGDVVSADSVLGDDVGSASSALGDDVASETLGVSVLVELENAVSDPLERVESVVGVAVVAAGAEVVEDGAEVVATGAEVVAGGVAVVVFGVEVVEAGADVDVDEGGDAESPEDVSGVVVPVNALAVDSTVPVTAPTTEPMSDSFII</sequence>
<evidence type="ECO:0000256" key="1">
    <source>
        <dbReference type="SAM" id="MobiDB-lite"/>
    </source>
</evidence>